<dbReference type="Pfam" id="PF13182">
    <property type="entry name" value="DUF4007"/>
    <property type="match status" value="1"/>
</dbReference>
<protein>
    <recommendedName>
        <fullName evidence="1">DUF4007 domain-containing protein</fullName>
    </recommendedName>
</protein>
<organism evidence="2 3">
    <name type="scientific">Pseudorhizobium banfieldiae</name>
    <dbReference type="NCBI Taxonomy" id="1125847"/>
    <lineage>
        <taxon>Bacteria</taxon>
        <taxon>Pseudomonadati</taxon>
        <taxon>Pseudomonadota</taxon>
        <taxon>Alphaproteobacteria</taxon>
        <taxon>Hyphomicrobiales</taxon>
        <taxon>Rhizobiaceae</taxon>
        <taxon>Rhizobium/Agrobacterium group</taxon>
        <taxon>Pseudorhizobium</taxon>
    </lineage>
</organism>
<accession>L0NAM9</accession>
<reference evidence="2 3" key="1">
    <citation type="journal article" date="2013" name="Genome Biol. Evol.">
        <title>Life in an arsenic-containing gold mine: genome and physiology of the autotrophic arsenite-oxidizing bacterium rhizobium sp. NT-26.</title>
        <authorList>
            <person name="Andres J."/>
            <person name="Arsene-Ploetze F."/>
            <person name="Barbe V."/>
            <person name="Brochier-Armanet C."/>
            <person name="Cleiss-Arnold J."/>
            <person name="Coppee J.Y."/>
            <person name="Dillies M.A."/>
            <person name="Geist"/>
            <person name="L"/>
            <person name="Joublin A."/>
            <person name="Koechler S."/>
            <person name="Lassalle F."/>
            <person name="Marchal M."/>
            <person name="Medigue C."/>
            <person name="Muller D."/>
            <person name="Nesme X."/>
            <person name="Plewniak F."/>
            <person name="Proux C."/>
            <person name="Ramirez-Bahena M.H."/>
            <person name="Schenowitz C."/>
            <person name="Sismeiro O."/>
            <person name="Vallenet D."/>
            <person name="Santini J.M."/>
            <person name="Bertin P.N."/>
        </authorList>
    </citation>
    <scope>NUCLEOTIDE SEQUENCE [LARGE SCALE GENOMIC DNA]</scope>
    <source>
        <strain evidence="2 3">NT-26</strain>
    </source>
</reference>
<keyword evidence="3" id="KW-1185">Reference proteome</keyword>
<dbReference type="KEGG" id="rht:NT26_0364"/>
<dbReference type="STRING" id="1125847.NT26_0364"/>
<proteinExistence type="predicted"/>
<evidence type="ECO:0000313" key="2">
    <source>
        <dbReference type="EMBL" id="CCF18088.1"/>
    </source>
</evidence>
<dbReference type="EMBL" id="FO082820">
    <property type="protein sequence ID" value="CCF18088.1"/>
    <property type="molecule type" value="Genomic_DNA"/>
</dbReference>
<gene>
    <name evidence="2" type="ORF">NT26_0364</name>
</gene>
<evidence type="ECO:0000313" key="3">
    <source>
        <dbReference type="Proteomes" id="UP000010792"/>
    </source>
</evidence>
<name>L0NAM9_9HYPH</name>
<dbReference type="AlphaFoldDB" id="L0NAM9"/>
<feature type="domain" description="DUF4007" evidence="1">
    <location>
        <begin position="14"/>
        <end position="291"/>
    </location>
</feature>
<dbReference type="Proteomes" id="UP000010792">
    <property type="component" value="Chromosome"/>
</dbReference>
<dbReference type="RefSeq" id="WP_052637086.1">
    <property type="nucleotide sequence ID" value="NZ_FO082820.1"/>
</dbReference>
<dbReference type="OrthoDB" id="747541at2"/>
<dbReference type="InterPro" id="IPR025248">
    <property type="entry name" value="DUF4007"/>
</dbReference>
<sequence length="305" mass="34092">MLIDIHDSDFRPQFVGHETFPLRLLWLKKAYDAVANENATRRTFQEQEAIAKFGVGKNMAISIRHWAIATGIVEDDKGQLRPTKIGRAILDDDGGYDPYLEDPATMWLVHFALAGTPELSTAFFYCFNILNQPVFDRETITSGLFEIATAKSARVTAETLKRDAEVLIRSYVAKKDGAEDAVEPLLNELSLVREQRLANQYEFVRGPKQNLPDAVFALALRRFWRRWHTNAPTLSAEVASYGIGSPGRVFKLDEDSVLNRLSRIGEITNGAIIWTDTAGLRQVSLVTEVNEDALLSASFSEGGRS</sequence>
<evidence type="ECO:0000259" key="1">
    <source>
        <dbReference type="Pfam" id="PF13182"/>
    </source>
</evidence>